<evidence type="ECO:0000259" key="1">
    <source>
        <dbReference type="Pfam" id="PF07287"/>
    </source>
</evidence>
<evidence type="ECO:0000313" key="4">
    <source>
        <dbReference type="Proteomes" id="UP000001798"/>
    </source>
</evidence>
<reference evidence="3 4" key="2">
    <citation type="journal article" date="2012" name="Eukaryot. Cell">
        <title>Genome update of Botrytis cinerea strains B05.10 and T4.</title>
        <authorList>
            <person name="Staats M."/>
            <person name="van Kan J.A."/>
        </authorList>
    </citation>
    <scope>NUCLEOTIDE SEQUENCE [LARGE SCALE GENOMIC DNA]</scope>
    <source>
        <strain evidence="3 4">B05.10</strain>
    </source>
</reference>
<reference evidence="3 4" key="1">
    <citation type="journal article" date="2011" name="PLoS Genet.">
        <title>Genomic analysis of the necrotrophic fungal pathogens Sclerotinia sclerotiorum and Botrytis cinerea.</title>
        <authorList>
            <person name="Amselem J."/>
            <person name="Cuomo C.A."/>
            <person name="van Kan J.A."/>
            <person name="Viaud M."/>
            <person name="Benito E.P."/>
            <person name="Couloux A."/>
            <person name="Coutinho P.M."/>
            <person name="de Vries R.P."/>
            <person name="Dyer P.S."/>
            <person name="Fillinger S."/>
            <person name="Fournier E."/>
            <person name="Gout L."/>
            <person name="Hahn M."/>
            <person name="Kohn L."/>
            <person name="Lapalu N."/>
            <person name="Plummer K.M."/>
            <person name="Pradier J.M."/>
            <person name="Quevillon E."/>
            <person name="Sharon A."/>
            <person name="Simon A."/>
            <person name="ten Have A."/>
            <person name="Tudzynski B."/>
            <person name="Tudzynski P."/>
            <person name="Wincker P."/>
            <person name="Andrew M."/>
            <person name="Anthouard V."/>
            <person name="Beever R.E."/>
            <person name="Beffa R."/>
            <person name="Benoit I."/>
            <person name="Bouzid O."/>
            <person name="Brault B."/>
            <person name="Chen Z."/>
            <person name="Choquer M."/>
            <person name="Collemare J."/>
            <person name="Cotton P."/>
            <person name="Danchin E.G."/>
            <person name="Da Silva C."/>
            <person name="Gautier A."/>
            <person name="Giraud C."/>
            <person name="Giraud T."/>
            <person name="Gonzalez C."/>
            <person name="Grossetete S."/>
            <person name="Guldener U."/>
            <person name="Henrissat B."/>
            <person name="Howlett B.J."/>
            <person name="Kodira C."/>
            <person name="Kretschmer M."/>
            <person name="Lappartient A."/>
            <person name="Leroch M."/>
            <person name="Levis C."/>
            <person name="Mauceli E."/>
            <person name="Neuveglise C."/>
            <person name="Oeser B."/>
            <person name="Pearson M."/>
            <person name="Poulain J."/>
            <person name="Poussereau N."/>
            <person name="Quesneville H."/>
            <person name="Rascle C."/>
            <person name="Schumacher J."/>
            <person name="Segurens B."/>
            <person name="Sexton A."/>
            <person name="Silva E."/>
            <person name="Sirven C."/>
            <person name="Soanes D.M."/>
            <person name="Talbot N.J."/>
            <person name="Templeton M."/>
            <person name="Yandava C."/>
            <person name="Yarden O."/>
            <person name="Zeng Q."/>
            <person name="Rollins J.A."/>
            <person name="Lebrun M.H."/>
            <person name="Dickman M."/>
        </authorList>
    </citation>
    <scope>NUCLEOTIDE SEQUENCE [LARGE SCALE GENOMIC DNA]</scope>
    <source>
        <strain evidence="3 4">B05.10</strain>
    </source>
</reference>
<feature type="domain" description="Acyclic terpene utilisation N-terminal" evidence="1">
    <location>
        <begin position="19"/>
        <end position="475"/>
    </location>
</feature>
<dbReference type="Pfam" id="PF07287">
    <property type="entry name" value="AtuA"/>
    <property type="match status" value="1"/>
</dbReference>
<organism evidence="3 4">
    <name type="scientific">Botryotinia fuckeliana (strain B05.10)</name>
    <name type="common">Noble rot fungus</name>
    <name type="synonym">Botrytis cinerea</name>
    <dbReference type="NCBI Taxonomy" id="332648"/>
    <lineage>
        <taxon>Eukaryota</taxon>
        <taxon>Fungi</taxon>
        <taxon>Dikarya</taxon>
        <taxon>Ascomycota</taxon>
        <taxon>Pezizomycotina</taxon>
        <taxon>Leotiomycetes</taxon>
        <taxon>Helotiales</taxon>
        <taxon>Sclerotiniaceae</taxon>
        <taxon>Botrytis</taxon>
    </lineage>
</organism>
<dbReference type="AlphaFoldDB" id="A0A384J8M4"/>
<evidence type="ECO:0008006" key="5">
    <source>
        <dbReference type="Google" id="ProtNLM"/>
    </source>
</evidence>
<dbReference type="Proteomes" id="UP000001798">
    <property type="component" value="Chromosome 2"/>
</dbReference>
<reference evidence="3 4" key="3">
    <citation type="journal article" date="2017" name="Mol. Plant Pathol.">
        <title>A gapless genome sequence of the fungus Botrytis cinerea.</title>
        <authorList>
            <person name="Van Kan J.A."/>
            <person name="Stassen J.H."/>
            <person name="Mosbach A."/>
            <person name="Van Der Lee T.A."/>
            <person name="Faino L."/>
            <person name="Farmer A.D."/>
            <person name="Papasotiriou D.G."/>
            <person name="Zhou S."/>
            <person name="Seidl M.F."/>
            <person name="Cottam E."/>
            <person name="Edel D."/>
            <person name="Hahn M."/>
            <person name="Schwartz D.C."/>
            <person name="Dietrich R.A."/>
            <person name="Widdison S."/>
            <person name="Scalliet G."/>
        </authorList>
    </citation>
    <scope>NUCLEOTIDE SEQUENCE [LARGE SCALE GENOMIC DNA]</scope>
    <source>
        <strain evidence="3 4">B05.10</strain>
    </source>
</reference>
<proteinExistence type="predicted"/>
<dbReference type="EMBL" id="CP009806">
    <property type="protein sequence ID" value="ATZ46801.1"/>
    <property type="molecule type" value="Genomic_DNA"/>
</dbReference>
<dbReference type="PANTHER" id="PTHR47585">
    <property type="match status" value="1"/>
</dbReference>
<name>A0A384J8M4_BOTFB</name>
<gene>
    <name evidence="3" type="ORF">BCIN_02g01590</name>
</gene>
<dbReference type="InterPro" id="IPR010839">
    <property type="entry name" value="AtuA_N"/>
</dbReference>
<evidence type="ECO:0000259" key="2">
    <source>
        <dbReference type="Pfam" id="PF23544"/>
    </source>
</evidence>
<dbReference type="Pfam" id="PF23544">
    <property type="entry name" value="AtuA_ferredoxin"/>
    <property type="match status" value="1"/>
</dbReference>
<dbReference type="InterPro" id="IPR056362">
    <property type="entry name" value="AtuA-like_ferredoxin_dom"/>
</dbReference>
<dbReference type="VEuPathDB" id="FungiDB:Bcin02g01590"/>
<keyword evidence="4" id="KW-1185">Reference proteome</keyword>
<dbReference type="OrthoDB" id="10265871at2759"/>
<evidence type="ECO:0000313" key="3">
    <source>
        <dbReference type="EMBL" id="ATZ46801.1"/>
    </source>
</evidence>
<feature type="domain" description="AtuA-like ferredoxin-fold" evidence="2">
    <location>
        <begin position="519"/>
        <end position="622"/>
    </location>
</feature>
<dbReference type="GeneID" id="5439584"/>
<sequence>MATTNETPNHGAVQPRRPVRVANCSGYLCDPAYRMYEQISLGDVDFVTGDYLAEMNMAENAEAYKAGDHPGYISTALEGLSQSLELLAEKKTKVVINGGALNPEGLARKVDELAKQRGIALKVGWVSGDDLISYTGPDMASLKGNLPKHFDSWNQDLQLPANTFSFLEGKSIPIVLSSAYLGAHAIVKGLREGADIIICGRVSDASPVIAAAWYWHSWSATDYDSLAGSLIAGHLIECSAYVTGANFSGFTEHDQDIFIDPGFPIAEIEADGSCTITKHEATGGMITPSTVVAQFLYEIQGNHYLNSDVTAVLDNISVSRLSENRVKVAGVTGLPPPPTTKAAIFYHAGYQCQILVNATGYGTKQKWALFERQMRRKLQLAGIDESFELLEFQTIGVPESNPSTQLSSTTYCRVFAEAIEATALHGLIKALTEISLQHFSGFHASLDMRTAIPKPFLAYYPALFSQDELDEKMHIIHSDNEVQTFKCGHPPKYQPFSPRITYDTASPQPLSTFGPTRSIRLGDIALARSGDKGANLNCGIFIPLSSNPKLYTWLQNYFSRSKMQELLSEEWQEGYAIERVEFPAIMAVHFVIYGYLGRGVSSSSRLDCLGKGFADYLRDKWVEVPVELLG</sequence>
<dbReference type="RefSeq" id="XP_024546912.1">
    <property type="nucleotide sequence ID" value="XM_024691142.1"/>
</dbReference>
<accession>A0A384J8M4</accession>
<dbReference type="KEGG" id="bfu:BCIN_02g01590"/>
<protein>
    <recommendedName>
        <fullName evidence="5">Duf1446 domain-containing protein</fullName>
    </recommendedName>
</protein>
<dbReference type="PANTHER" id="PTHR47585:SF1">
    <property type="entry name" value="DUF1446 DOMAIN-CONTAINING PROTEIN"/>
    <property type="match status" value="1"/>
</dbReference>